<reference evidence="3 4" key="1">
    <citation type="journal article" date="2024" name="Commun. Biol.">
        <title>Comparative genomic analysis of thermophilic fungi reveals convergent evolutionary adaptations and gene losses.</title>
        <authorList>
            <person name="Steindorff A.S."/>
            <person name="Aguilar-Pontes M.V."/>
            <person name="Robinson A.J."/>
            <person name="Andreopoulos B."/>
            <person name="LaButti K."/>
            <person name="Kuo A."/>
            <person name="Mondo S."/>
            <person name="Riley R."/>
            <person name="Otillar R."/>
            <person name="Haridas S."/>
            <person name="Lipzen A."/>
            <person name="Grimwood J."/>
            <person name="Schmutz J."/>
            <person name="Clum A."/>
            <person name="Reid I.D."/>
            <person name="Moisan M.C."/>
            <person name="Butler G."/>
            <person name="Nguyen T.T.M."/>
            <person name="Dewar K."/>
            <person name="Conant G."/>
            <person name="Drula E."/>
            <person name="Henrissat B."/>
            <person name="Hansel C."/>
            <person name="Singer S."/>
            <person name="Hutchinson M.I."/>
            <person name="de Vries R.P."/>
            <person name="Natvig D.O."/>
            <person name="Powell A.J."/>
            <person name="Tsang A."/>
            <person name="Grigoriev I.V."/>
        </authorList>
    </citation>
    <scope>NUCLEOTIDE SEQUENCE [LARGE SCALE GENOMIC DNA]</scope>
    <source>
        <strain evidence="3 4">ATCC 22073</strain>
    </source>
</reference>
<dbReference type="Gene3D" id="3.40.390.10">
    <property type="entry name" value="Collagenase (Catalytic Domain)"/>
    <property type="match status" value="1"/>
</dbReference>
<evidence type="ECO:0000313" key="4">
    <source>
        <dbReference type="Proteomes" id="UP001600064"/>
    </source>
</evidence>
<dbReference type="Proteomes" id="UP001600064">
    <property type="component" value="Unassembled WGS sequence"/>
</dbReference>
<comment type="caution">
    <text evidence="3">The sequence shown here is derived from an EMBL/GenBank/DDBJ whole genome shotgun (WGS) entry which is preliminary data.</text>
</comment>
<keyword evidence="1" id="KW-0732">Signal</keyword>
<feature type="chain" id="PRO_5046067559" description="Putative peptidase domain-containing protein" evidence="1">
    <location>
        <begin position="21"/>
        <end position="266"/>
    </location>
</feature>
<gene>
    <name evidence="3" type="ORF">VTJ83DRAFT_3619</name>
</gene>
<feature type="signal peptide" evidence="1">
    <location>
        <begin position="1"/>
        <end position="20"/>
    </location>
</feature>
<name>A0ABR4DEI2_9PEZI</name>
<proteinExistence type="predicted"/>
<keyword evidence="4" id="KW-1185">Reference proteome</keyword>
<dbReference type="EMBL" id="JAZGUE010000003">
    <property type="protein sequence ID" value="KAL2268773.1"/>
    <property type="molecule type" value="Genomic_DNA"/>
</dbReference>
<accession>A0ABR4DEI2</accession>
<organism evidence="3 4">
    <name type="scientific">Remersonia thermophila</name>
    <dbReference type="NCBI Taxonomy" id="72144"/>
    <lineage>
        <taxon>Eukaryota</taxon>
        <taxon>Fungi</taxon>
        <taxon>Dikarya</taxon>
        <taxon>Ascomycota</taxon>
        <taxon>Pezizomycotina</taxon>
        <taxon>Sordariomycetes</taxon>
        <taxon>Sordariomycetidae</taxon>
        <taxon>Sordariales</taxon>
        <taxon>Sordariales incertae sedis</taxon>
        <taxon>Remersonia</taxon>
    </lineage>
</organism>
<evidence type="ECO:0000256" key="1">
    <source>
        <dbReference type="SAM" id="SignalP"/>
    </source>
</evidence>
<evidence type="ECO:0000259" key="2">
    <source>
        <dbReference type="Pfam" id="PF13933"/>
    </source>
</evidence>
<dbReference type="PANTHER" id="PTHR39399:SF1">
    <property type="entry name" value="PROTEIN ZPS1"/>
    <property type="match status" value="1"/>
</dbReference>
<feature type="domain" description="Putative peptidase" evidence="2">
    <location>
        <begin position="13"/>
        <end position="262"/>
    </location>
</feature>
<dbReference type="InterPro" id="IPR024079">
    <property type="entry name" value="MetalloPept_cat_dom_sf"/>
</dbReference>
<dbReference type="InterPro" id="IPR029482">
    <property type="entry name" value="HRXXH"/>
</dbReference>
<dbReference type="GeneID" id="98124661"/>
<dbReference type="PANTHER" id="PTHR39399">
    <property type="entry name" value="PROTEIN ZPS1"/>
    <property type="match status" value="1"/>
</dbReference>
<dbReference type="InterPro" id="IPR039124">
    <property type="entry name" value="PRA1-like"/>
</dbReference>
<dbReference type="RefSeq" id="XP_070867497.1">
    <property type="nucleotide sequence ID" value="XM_071010017.1"/>
</dbReference>
<sequence>MRTSLLSAACLALLQAGALALPAASTATTASVAAASSTSLPAVYNLSAPAVPDFPIHSSCNVTLRRQIERALGEMVDLAAHARDHILRWGVDSPFVQKYFGVNGTSTEVGTAGPLGWYSRVAAGDRRGMVFRCDDPDKNCATQDGWAGHWRGANATQETVLCPLSFAAGRRLHLESVCGLGHTVRSSPLNTFWAVDLLHRVLHIPRISEGVVDHFADGYEEVLELAKTDPEKAARDSEALQLFALEVYAFEVAAPGVGCSGEEEEE</sequence>
<evidence type="ECO:0000313" key="3">
    <source>
        <dbReference type="EMBL" id="KAL2268773.1"/>
    </source>
</evidence>
<dbReference type="Pfam" id="PF13933">
    <property type="entry name" value="HRXXH"/>
    <property type="match status" value="1"/>
</dbReference>
<protein>
    <recommendedName>
        <fullName evidence="2">Putative peptidase domain-containing protein</fullName>
    </recommendedName>
</protein>
<dbReference type="SUPFAM" id="SSF55486">
    <property type="entry name" value="Metalloproteases ('zincins'), catalytic domain"/>
    <property type="match status" value="1"/>
</dbReference>